<organism evidence="3 4">
    <name type="scientific">Epibacterium ulvae</name>
    <dbReference type="NCBI Taxonomy" id="1156985"/>
    <lineage>
        <taxon>Bacteria</taxon>
        <taxon>Pseudomonadati</taxon>
        <taxon>Pseudomonadota</taxon>
        <taxon>Alphaproteobacteria</taxon>
        <taxon>Rhodobacterales</taxon>
        <taxon>Roseobacteraceae</taxon>
        <taxon>Epibacterium</taxon>
    </lineage>
</organism>
<evidence type="ECO:0000256" key="1">
    <source>
        <dbReference type="SAM" id="Coils"/>
    </source>
</evidence>
<keyword evidence="4" id="KW-1185">Reference proteome</keyword>
<dbReference type="STRING" id="1156985.SAMN04488118_101178"/>
<dbReference type="GO" id="GO:0015562">
    <property type="term" value="F:efflux transmembrane transporter activity"/>
    <property type="evidence" value="ECO:0007669"/>
    <property type="project" value="TreeGrafter"/>
</dbReference>
<dbReference type="InterPro" id="IPR058625">
    <property type="entry name" value="MdtA-like_BSH"/>
</dbReference>
<dbReference type="PANTHER" id="PTHR30469:SF29">
    <property type="entry name" value="BLR2860 PROTEIN"/>
    <property type="match status" value="1"/>
</dbReference>
<dbReference type="Gene3D" id="2.40.30.170">
    <property type="match status" value="1"/>
</dbReference>
<protein>
    <submittedName>
        <fullName evidence="3">Biotin-lipoyl like</fullName>
    </submittedName>
</protein>
<dbReference type="PANTHER" id="PTHR30469">
    <property type="entry name" value="MULTIDRUG RESISTANCE PROTEIN MDTA"/>
    <property type="match status" value="1"/>
</dbReference>
<dbReference type="OrthoDB" id="7626141at2"/>
<feature type="domain" description="Multidrug resistance protein MdtA-like barrel-sandwich hybrid" evidence="2">
    <location>
        <begin position="78"/>
        <end position="258"/>
    </location>
</feature>
<gene>
    <name evidence="3" type="ORF">SAMN04488118_101178</name>
</gene>
<dbReference type="Gene3D" id="2.40.50.100">
    <property type="match status" value="1"/>
</dbReference>
<dbReference type="AlphaFoldDB" id="A0A1G5PK25"/>
<feature type="coiled-coil region" evidence="1">
    <location>
        <begin position="119"/>
        <end position="164"/>
    </location>
</feature>
<dbReference type="Gene3D" id="1.10.287.470">
    <property type="entry name" value="Helix hairpin bin"/>
    <property type="match status" value="1"/>
</dbReference>
<keyword evidence="1" id="KW-0175">Coiled coil</keyword>
<dbReference type="RefSeq" id="WP_090214835.1">
    <property type="nucleotide sequence ID" value="NZ_FMWG01000001.1"/>
</dbReference>
<dbReference type="PROSITE" id="PS51257">
    <property type="entry name" value="PROKAR_LIPOPROTEIN"/>
    <property type="match status" value="1"/>
</dbReference>
<accession>A0A1G5PK25</accession>
<dbReference type="SUPFAM" id="SSF111369">
    <property type="entry name" value="HlyD-like secretion proteins"/>
    <property type="match status" value="2"/>
</dbReference>
<dbReference type="Proteomes" id="UP000198767">
    <property type="component" value="Unassembled WGS sequence"/>
</dbReference>
<name>A0A1G5PK25_9RHOB</name>
<evidence type="ECO:0000313" key="4">
    <source>
        <dbReference type="Proteomes" id="UP000198767"/>
    </source>
</evidence>
<proteinExistence type="predicted"/>
<reference evidence="3 4" key="1">
    <citation type="submission" date="2016-10" db="EMBL/GenBank/DDBJ databases">
        <authorList>
            <person name="de Groot N.N."/>
        </authorList>
    </citation>
    <scope>NUCLEOTIDE SEQUENCE [LARGE SCALE GENOMIC DNA]</scope>
    <source>
        <strain evidence="3 4">U95</strain>
    </source>
</reference>
<dbReference type="Pfam" id="PF25917">
    <property type="entry name" value="BSH_RND"/>
    <property type="match status" value="1"/>
</dbReference>
<sequence length="486" mass="52334">MRFLRQSITGLFFLSLACGLLAYAGQLVFGAIEARFGSEQPTRPQRERVFAVNVVTIDLQDIAPDLQAFGRIDSRRRLELRMPVSGRVIELSDRFEEGGSVAKGDVLVRLDPANARATLAEAEADLQDAHAEAREAERALGLAREELQAAMEQAELRQRAYERQNDLRERGVGTEATVETAEIAAAQARQAVISRRQALSQSEARIDQSATRQARATIAVESAERDVADTTVVAGFSGTLQEVQLVEGRLISANEKLADLIDPRSLEVSFRVSTAQYARLLGANGALLALPVTVNLDAADSDLMTSGQISRDSGAAGEGQSGRLIFARLSTSPGFKPGDFVSVSVKEPMVNAVARVPSAALGADGTVLALGDDNRLERLAVELVRRQGDDILIRGVGIAGRDIVAARTPVLGTGIRVRPLRMKNEALQAIEPEMIELSEEQRARLVAFVEGNTRMPAEAKARVLGQLTQAKVPATVVNRIESRMGG</sequence>
<dbReference type="EMBL" id="FMWG01000001">
    <property type="protein sequence ID" value="SCZ49873.1"/>
    <property type="molecule type" value="Genomic_DNA"/>
</dbReference>
<dbReference type="GO" id="GO:1990281">
    <property type="term" value="C:efflux pump complex"/>
    <property type="evidence" value="ECO:0007669"/>
    <property type="project" value="TreeGrafter"/>
</dbReference>
<evidence type="ECO:0000313" key="3">
    <source>
        <dbReference type="EMBL" id="SCZ49873.1"/>
    </source>
</evidence>
<evidence type="ECO:0000259" key="2">
    <source>
        <dbReference type="Pfam" id="PF25917"/>
    </source>
</evidence>